<dbReference type="AlphaFoldDB" id="F7XLQ0"/>
<proteinExistence type="predicted"/>
<dbReference type="InterPro" id="IPR027980">
    <property type="entry name" value="RACo_C"/>
</dbReference>
<dbReference type="HOGENOM" id="CLU_504920_0_0_2"/>
<dbReference type="Proteomes" id="UP000006622">
    <property type="component" value="Chromosome"/>
</dbReference>
<feature type="domain" description="4Fe-4S ferredoxin-type" evidence="1">
    <location>
        <begin position="505"/>
        <end position="536"/>
    </location>
</feature>
<dbReference type="GeneID" id="10822645"/>
<sequence length="549" mass="59881">MYGIALDLGTSGFRMQLLDLESGKTKKTVITMKHPLPGGNVTDHLDFAIHVGSDISNKIIVNTLLKMMNRLNVSPEKIQKIVVCGNPIQLSLFQDIEIRDLAYAGRNMQKRLGIENVDRSGRIYSGTELLGSESGLDNCEVIVLPSIKHEIGADALAMMIKTDFMNQQEISLVTDYGTNAEMALKIGDRIITGSAAAGPAIEGQGIDCGMLASPGAISNVNEEDGVWRLTVLNERMEEKKGYLIDPVTGEIRDEGEVKPKGITGTGVIAAISLAVNTGIIKKLPHLPNGKLILGEDIVLRDKDIEEAGKAIGAIRAAHLTLLVESGVKYEDLKNMYMSGASGTYVDADKARKIGLVPNFSKKIVQFGNTSIALAKDVLLGTYDLNEIIELAEKIKADHLMMALSETFKNIYSCELAYWTEGMSEEMYNSFFEMYGLPSLPVPIEIPVIERRVKKDIQDAGSNGIVIMDDLDIIIEEEAIGCIRCQTCKSNCPENAISNVDKNGTLYTCYIAHRCLGTSCKRCVRSCPVKAITYRNIKTTGIPAGKLIEI</sequence>
<dbReference type="Pfam" id="PF14574">
    <property type="entry name" value="RACo_C_ter"/>
    <property type="match status" value="1"/>
</dbReference>
<reference evidence="2" key="1">
    <citation type="submission" date="2010-07" db="EMBL/GenBank/DDBJ databases">
        <title>The complete genome of Methanosalsum zhilinae DSM 4017.</title>
        <authorList>
            <consortium name="US DOE Joint Genome Institute (JGI-PGF)"/>
            <person name="Lucas S."/>
            <person name="Copeland A."/>
            <person name="Lapidus A."/>
            <person name="Glavina del Rio T."/>
            <person name="Dalin E."/>
            <person name="Tice H."/>
            <person name="Bruce D."/>
            <person name="Goodwin L."/>
            <person name="Pitluck S."/>
            <person name="Kyrpides N."/>
            <person name="Mavromatis K."/>
            <person name="Ovchinnikova G."/>
            <person name="Daligault H."/>
            <person name="Detter J.C."/>
            <person name="Han C."/>
            <person name="Tapia R."/>
            <person name="Larimer F."/>
            <person name="Land M."/>
            <person name="Hauser L."/>
            <person name="Markowitz V."/>
            <person name="Cheng J.-F."/>
            <person name="Hugenholtz P."/>
            <person name="Woyke T."/>
            <person name="Wu D."/>
            <person name="Spring S."/>
            <person name="Schueler E."/>
            <person name="Brambilla E."/>
            <person name="Klenk H.-P."/>
            <person name="Eisen J.A."/>
        </authorList>
    </citation>
    <scope>NUCLEOTIDE SEQUENCE</scope>
    <source>
        <strain evidence="2">DSM 4017</strain>
    </source>
</reference>
<dbReference type="InterPro" id="IPR052911">
    <property type="entry name" value="Corrinoid_activation_enz"/>
</dbReference>
<dbReference type="SUPFAM" id="SSF54862">
    <property type="entry name" value="4Fe-4S ferredoxins"/>
    <property type="match status" value="1"/>
</dbReference>
<dbReference type="PANTHER" id="PTHR42895">
    <property type="entry name" value="IRON-SULFUR CLUSTER-BINDING PROTEIN-RELATED"/>
    <property type="match status" value="1"/>
</dbReference>
<dbReference type="InterPro" id="IPR026339">
    <property type="entry name" value="RamA_corrin_act"/>
</dbReference>
<organism evidence="2 3">
    <name type="scientific">Methanosalsum zhilinae (strain DSM 4017 / NBRC 107636 / OCM 62 / WeN5)</name>
    <name type="common">Methanohalophilus zhilinae</name>
    <dbReference type="NCBI Taxonomy" id="679901"/>
    <lineage>
        <taxon>Archaea</taxon>
        <taxon>Methanobacteriati</taxon>
        <taxon>Methanobacteriota</taxon>
        <taxon>Stenosarchaea group</taxon>
        <taxon>Methanomicrobia</taxon>
        <taxon>Methanosarcinales</taxon>
        <taxon>Methanosarcinaceae</taxon>
        <taxon>Methanosalsum</taxon>
    </lineage>
</organism>
<dbReference type="Gene3D" id="3.30.420.480">
    <property type="entry name" value="Domain of unknown function (DUF4445)"/>
    <property type="match status" value="1"/>
</dbReference>
<dbReference type="InterPro" id="IPR017900">
    <property type="entry name" value="4Fe4S_Fe_S_CS"/>
</dbReference>
<gene>
    <name evidence="2" type="ordered locus">Mzhil_1021</name>
</gene>
<dbReference type="NCBIfam" id="TIGR04270">
    <property type="entry name" value="Rama_corrin_act"/>
    <property type="match status" value="1"/>
</dbReference>
<accession>F7XLQ0</accession>
<dbReference type="Pfam" id="PF17651">
    <property type="entry name" value="Raco_middle"/>
    <property type="match status" value="1"/>
</dbReference>
<dbReference type="PROSITE" id="PS51379">
    <property type="entry name" value="4FE4S_FER_2"/>
    <property type="match status" value="2"/>
</dbReference>
<dbReference type="KEGG" id="mzh:Mzhil_1021"/>
<dbReference type="Gene3D" id="3.30.70.20">
    <property type="match status" value="1"/>
</dbReference>
<dbReference type="InterPro" id="IPR041414">
    <property type="entry name" value="Raco-like_middle"/>
</dbReference>
<keyword evidence="3" id="KW-1185">Reference proteome</keyword>
<evidence type="ECO:0000313" key="2">
    <source>
        <dbReference type="EMBL" id="AEH60878.1"/>
    </source>
</evidence>
<dbReference type="RefSeq" id="WP_013898316.1">
    <property type="nucleotide sequence ID" value="NC_015676.1"/>
</dbReference>
<feature type="domain" description="4Fe-4S ferredoxin-type" evidence="1">
    <location>
        <begin position="470"/>
        <end position="501"/>
    </location>
</feature>
<dbReference type="PROSITE" id="PS00198">
    <property type="entry name" value="4FE4S_FER_1"/>
    <property type="match status" value="1"/>
</dbReference>
<dbReference type="PANTHER" id="PTHR42895:SF1">
    <property type="entry name" value="IRON-SULFUR CLUSTER PROTEIN"/>
    <property type="match status" value="1"/>
</dbReference>
<dbReference type="InterPro" id="IPR017896">
    <property type="entry name" value="4Fe4S_Fe-S-bd"/>
</dbReference>
<dbReference type="InterPro" id="IPR042259">
    <property type="entry name" value="Raco-like_middle_sf"/>
</dbReference>
<dbReference type="GO" id="GO:0016491">
    <property type="term" value="F:oxidoreductase activity"/>
    <property type="evidence" value="ECO:0007669"/>
    <property type="project" value="UniProtKB-ARBA"/>
</dbReference>
<name>F7XLQ0_METZD</name>
<protein>
    <submittedName>
        <fullName evidence="2">4Fe-4S ferredoxin, iron-sulfur binding protein</fullName>
    </submittedName>
</protein>
<dbReference type="OrthoDB" id="23478at2157"/>
<evidence type="ECO:0000313" key="3">
    <source>
        <dbReference type="Proteomes" id="UP000006622"/>
    </source>
</evidence>
<dbReference type="STRING" id="679901.Mzhil_1021"/>
<evidence type="ECO:0000259" key="1">
    <source>
        <dbReference type="PROSITE" id="PS51379"/>
    </source>
</evidence>
<dbReference type="EMBL" id="CP002101">
    <property type="protein sequence ID" value="AEH60878.1"/>
    <property type="molecule type" value="Genomic_DNA"/>
</dbReference>